<organism evidence="1">
    <name type="scientific">marine sediment metagenome</name>
    <dbReference type="NCBI Taxonomy" id="412755"/>
    <lineage>
        <taxon>unclassified sequences</taxon>
        <taxon>metagenomes</taxon>
        <taxon>ecological metagenomes</taxon>
    </lineage>
</organism>
<dbReference type="AlphaFoldDB" id="X1AMY4"/>
<dbReference type="EMBL" id="BART01000597">
    <property type="protein sequence ID" value="GAG73728.1"/>
    <property type="molecule type" value="Genomic_DNA"/>
</dbReference>
<proteinExistence type="predicted"/>
<protein>
    <submittedName>
        <fullName evidence="1">Uncharacterized protein</fullName>
    </submittedName>
</protein>
<name>X1AMY4_9ZZZZ</name>
<reference evidence="1" key="1">
    <citation type="journal article" date="2014" name="Front. Microbiol.">
        <title>High frequency of phylogenetically diverse reductive dehalogenase-homologous genes in deep subseafloor sedimentary metagenomes.</title>
        <authorList>
            <person name="Kawai M."/>
            <person name="Futagami T."/>
            <person name="Toyoda A."/>
            <person name="Takaki Y."/>
            <person name="Nishi S."/>
            <person name="Hori S."/>
            <person name="Arai W."/>
            <person name="Tsubouchi T."/>
            <person name="Morono Y."/>
            <person name="Uchiyama I."/>
            <person name="Ito T."/>
            <person name="Fujiyama A."/>
            <person name="Inagaki F."/>
            <person name="Takami H."/>
        </authorList>
    </citation>
    <scope>NUCLEOTIDE SEQUENCE</scope>
    <source>
        <strain evidence="1">Expedition CK06-06</strain>
    </source>
</reference>
<gene>
    <name evidence="1" type="ORF">S01H4_02651</name>
</gene>
<evidence type="ECO:0000313" key="1">
    <source>
        <dbReference type="EMBL" id="GAG73728.1"/>
    </source>
</evidence>
<sequence>MGFKKTSDLIAISFGNSETAPNTFTQEEIALQLDVLNNEIFVVLAVDINPSAPDALAGIDTTTVAQITSTSQTGIVYLSNSNTLAVSERQIRAAGFVDSGVGFSHFAGETPTAMLDYIGLIATNNFFFGIKGTANLTAKGASGRMWGYRARADASTYAALVQSEVLSA</sequence>
<comment type="caution">
    <text evidence="1">The sequence shown here is derived from an EMBL/GenBank/DDBJ whole genome shotgun (WGS) entry which is preliminary data.</text>
</comment>
<accession>X1AMY4</accession>